<dbReference type="GO" id="GO:0072572">
    <property type="term" value="F:poly-ADP-D-ribose binding"/>
    <property type="evidence" value="ECO:0007669"/>
    <property type="project" value="TreeGrafter"/>
</dbReference>
<evidence type="ECO:0000313" key="6">
    <source>
        <dbReference type="EMBL" id="KAF0294234.1"/>
    </source>
</evidence>
<dbReference type="GO" id="GO:0005694">
    <property type="term" value="C:chromosome"/>
    <property type="evidence" value="ECO:0007669"/>
    <property type="project" value="UniProtKB-SubCell"/>
</dbReference>
<evidence type="ECO:0000313" key="7">
    <source>
        <dbReference type="Proteomes" id="UP000440578"/>
    </source>
</evidence>
<name>A0A6A4VRN3_AMPAM</name>
<dbReference type="EMBL" id="VIIS01001697">
    <property type="protein sequence ID" value="KAF0294234.1"/>
    <property type="molecule type" value="Genomic_DNA"/>
</dbReference>
<dbReference type="GO" id="GO:0042393">
    <property type="term" value="F:histone binding"/>
    <property type="evidence" value="ECO:0007669"/>
    <property type="project" value="InterPro"/>
</dbReference>
<sequence>MTVLCGDDASGYHIGYFRDEPSELPVQVVANSAEKNGTFSVLGDNLFAAVHKLVSTQLGSAEGGEKVALSHLQKELRSWAGRCSFTLDTRTAAMKQRDKLVLGKTLQGLGVVVPYDKEHDVGYRNVPETHETLRKMMKRVVEAKTDEQKDAALDKLQEVIQDVQFANDEGDPGMGLEFGLDVFGYGGEALHNTVRHVLLLAYDLLNRPVSAQILRVRN</sequence>
<comment type="subcellular location">
    <subcellularLocation>
        <location evidence="2">Chromosome</location>
    </subcellularLocation>
    <subcellularLocation>
        <location evidence="1">Nucleus</location>
    </subcellularLocation>
</comment>
<evidence type="ECO:0000256" key="1">
    <source>
        <dbReference type="ARBA" id="ARBA00004123"/>
    </source>
</evidence>
<dbReference type="AlphaFoldDB" id="A0A6A4VRN3"/>
<evidence type="ECO:0000256" key="4">
    <source>
        <dbReference type="ARBA" id="ARBA00022454"/>
    </source>
</evidence>
<dbReference type="Pfam" id="PF10228">
    <property type="entry name" value="HPF1"/>
    <property type="match status" value="1"/>
</dbReference>
<dbReference type="GO" id="GO:0006974">
    <property type="term" value="P:DNA damage response"/>
    <property type="evidence" value="ECO:0007669"/>
    <property type="project" value="InterPro"/>
</dbReference>
<comment type="similarity">
    <text evidence="3">Belongs to the HPF1 family.</text>
</comment>
<dbReference type="GO" id="GO:0005634">
    <property type="term" value="C:nucleus"/>
    <property type="evidence" value="ECO:0007669"/>
    <property type="project" value="UniProtKB-SubCell"/>
</dbReference>
<dbReference type="InterPro" id="IPR019361">
    <property type="entry name" value="HPF1"/>
</dbReference>
<evidence type="ECO:0000256" key="2">
    <source>
        <dbReference type="ARBA" id="ARBA00004286"/>
    </source>
</evidence>
<gene>
    <name evidence="6" type="primary">HPF1</name>
    <name evidence="6" type="ORF">FJT64_008087</name>
</gene>
<evidence type="ECO:0000256" key="5">
    <source>
        <dbReference type="ARBA" id="ARBA00023242"/>
    </source>
</evidence>
<reference evidence="6 7" key="1">
    <citation type="submission" date="2019-07" db="EMBL/GenBank/DDBJ databases">
        <title>Draft genome assembly of a fouling barnacle, Amphibalanus amphitrite (Darwin, 1854): The first reference genome for Thecostraca.</title>
        <authorList>
            <person name="Kim W."/>
        </authorList>
    </citation>
    <scope>NUCLEOTIDE SEQUENCE [LARGE SCALE GENOMIC DNA]</scope>
    <source>
        <strain evidence="6">SNU_AA5</strain>
        <tissue evidence="6">Soma without cirri and trophi</tissue>
    </source>
</reference>
<protein>
    <submittedName>
        <fullName evidence="6">Histone PARylation factor 1</fullName>
    </submittedName>
</protein>
<dbReference type="PANTHER" id="PTHR13386:SF1">
    <property type="entry name" value="HISTONE PARYLATION FACTOR 1"/>
    <property type="match status" value="1"/>
</dbReference>
<keyword evidence="5" id="KW-0539">Nucleus</keyword>
<evidence type="ECO:0000256" key="3">
    <source>
        <dbReference type="ARBA" id="ARBA00010803"/>
    </source>
</evidence>
<comment type="caution">
    <text evidence="6">The sequence shown here is derived from an EMBL/GenBank/DDBJ whole genome shotgun (WGS) entry which is preliminary data.</text>
</comment>
<organism evidence="6 7">
    <name type="scientific">Amphibalanus amphitrite</name>
    <name type="common">Striped barnacle</name>
    <name type="synonym">Balanus amphitrite</name>
    <dbReference type="NCBI Taxonomy" id="1232801"/>
    <lineage>
        <taxon>Eukaryota</taxon>
        <taxon>Metazoa</taxon>
        <taxon>Ecdysozoa</taxon>
        <taxon>Arthropoda</taxon>
        <taxon>Crustacea</taxon>
        <taxon>Multicrustacea</taxon>
        <taxon>Cirripedia</taxon>
        <taxon>Thoracica</taxon>
        <taxon>Thoracicalcarea</taxon>
        <taxon>Balanomorpha</taxon>
        <taxon>Balanoidea</taxon>
        <taxon>Balanidae</taxon>
        <taxon>Amphibalaninae</taxon>
        <taxon>Amphibalanus</taxon>
    </lineage>
</organism>
<keyword evidence="4" id="KW-0158">Chromosome</keyword>
<proteinExistence type="inferred from homology"/>
<dbReference type="PANTHER" id="PTHR13386">
    <property type="entry name" value="HISTONE PARYLATION FACTOR 1"/>
    <property type="match status" value="1"/>
</dbReference>
<dbReference type="OrthoDB" id="416496at2759"/>
<keyword evidence="7" id="KW-1185">Reference proteome</keyword>
<dbReference type="Proteomes" id="UP000440578">
    <property type="component" value="Unassembled WGS sequence"/>
</dbReference>
<accession>A0A6A4VRN3</accession>